<dbReference type="SUPFAM" id="SSF52540">
    <property type="entry name" value="P-loop containing nucleoside triphosphate hydrolases"/>
    <property type="match status" value="1"/>
</dbReference>
<dbReference type="InterPro" id="IPR046843">
    <property type="entry name" value="LonB_AAA-LID"/>
</dbReference>
<feature type="coiled-coil region" evidence="3">
    <location>
        <begin position="203"/>
        <end position="241"/>
    </location>
</feature>
<dbReference type="InterPro" id="IPR041699">
    <property type="entry name" value="AAA_32"/>
</dbReference>
<dbReference type="GO" id="GO:0005524">
    <property type="term" value="F:ATP binding"/>
    <property type="evidence" value="ECO:0007669"/>
    <property type="project" value="InterPro"/>
</dbReference>
<evidence type="ECO:0000256" key="4">
    <source>
        <dbReference type="SAM" id="MobiDB-lite"/>
    </source>
</evidence>
<dbReference type="eggNOG" id="COG0470">
    <property type="taxonomic scope" value="Bacteria"/>
</dbReference>
<dbReference type="SUPFAM" id="SSF54211">
    <property type="entry name" value="Ribosomal protein S5 domain 2-like"/>
    <property type="match status" value="1"/>
</dbReference>
<keyword evidence="7" id="KW-1185">Reference proteome</keyword>
<dbReference type="InterPro" id="IPR008269">
    <property type="entry name" value="Lon_proteolytic"/>
</dbReference>
<accession>E4RK14</accession>
<dbReference type="Gene3D" id="3.30.230.10">
    <property type="match status" value="1"/>
</dbReference>
<dbReference type="InterPro" id="IPR046844">
    <property type="entry name" value="Lon-like_helical"/>
</dbReference>
<evidence type="ECO:0000256" key="1">
    <source>
        <dbReference type="ARBA" id="ARBA00022670"/>
    </source>
</evidence>
<reference evidence="6 7" key="1">
    <citation type="submission" date="2010-11" db="EMBL/GenBank/DDBJ databases">
        <title>Complete sequence of Halanaerobium sp. sapolanicus.</title>
        <authorList>
            <consortium name="US DOE Joint Genome Institute"/>
            <person name="Lucas S."/>
            <person name="Copeland A."/>
            <person name="Lapidus A."/>
            <person name="Cheng J.-F."/>
            <person name="Bruce D."/>
            <person name="Goodwin L."/>
            <person name="Pitluck S."/>
            <person name="Davenport K."/>
            <person name="Detter J.C."/>
            <person name="Han C."/>
            <person name="Tapia R."/>
            <person name="Land M."/>
            <person name="Hauser L."/>
            <person name="Jeffries C."/>
            <person name="Kyrpides N."/>
            <person name="Ivanova N."/>
            <person name="Mikhailova N."/>
            <person name="Begemann M.B."/>
            <person name="Mormile M.R."/>
            <person name="Wall J.D."/>
            <person name="Elias D.A."/>
            <person name="Woyke T."/>
        </authorList>
    </citation>
    <scope>NUCLEOTIDE SEQUENCE [LARGE SCALE GENOMIC DNA]</scope>
    <source>
        <strain evidence="7">sapolanicus</strain>
    </source>
</reference>
<gene>
    <name evidence="6" type="ordered locus">Halsa_2170</name>
</gene>
<evidence type="ECO:0000313" key="6">
    <source>
        <dbReference type="EMBL" id="ADQ15584.1"/>
    </source>
</evidence>
<feature type="active site" evidence="2">
    <location>
        <position position="701"/>
    </location>
</feature>
<dbReference type="Gene3D" id="1.10.8.60">
    <property type="match status" value="1"/>
</dbReference>
<dbReference type="InterPro" id="IPR027065">
    <property type="entry name" value="Lon_Prtase"/>
</dbReference>
<dbReference type="HOGENOM" id="CLU_014785_0_1_9"/>
<feature type="domain" description="Lon proteolytic" evidence="5">
    <location>
        <begin position="568"/>
        <end position="763"/>
    </location>
</feature>
<evidence type="ECO:0000256" key="3">
    <source>
        <dbReference type="SAM" id="Coils"/>
    </source>
</evidence>
<dbReference type="GO" id="GO:0004176">
    <property type="term" value="F:ATP-dependent peptidase activity"/>
    <property type="evidence" value="ECO:0007669"/>
    <property type="project" value="UniProtKB-UniRule"/>
</dbReference>
<dbReference type="Pfam" id="PF20436">
    <property type="entry name" value="LonB_AAA-LID"/>
    <property type="match status" value="1"/>
</dbReference>
<dbReference type="Proteomes" id="UP000007434">
    <property type="component" value="Chromosome"/>
</dbReference>
<dbReference type="RefSeq" id="WP_013406652.1">
    <property type="nucleotide sequence ID" value="NC_014654.1"/>
</dbReference>
<dbReference type="PROSITE" id="PS00675">
    <property type="entry name" value="SIGMA54_INTERACT_1"/>
    <property type="match status" value="1"/>
</dbReference>
<dbReference type="InterPro" id="IPR020568">
    <property type="entry name" value="Ribosomal_Su5_D2-typ_SF"/>
</dbReference>
<name>E4RK14_HALHG</name>
<dbReference type="GO" id="GO:0006508">
    <property type="term" value="P:proteolysis"/>
    <property type="evidence" value="ECO:0007669"/>
    <property type="project" value="UniProtKB-KW"/>
</dbReference>
<feature type="coiled-coil region" evidence="3">
    <location>
        <begin position="532"/>
        <end position="559"/>
    </location>
</feature>
<dbReference type="InterPro" id="IPR014721">
    <property type="entry name" value="Ribsml_uS5_D2-typ_fold_subgr"/>
</dbReference>
<protein>
    <recommendedName>
        <fullName evidence="2">endopeptidase La</fullName>
        <ecNumber evidence="2">3.4.21.53</ecNumber>
    </recommendedName>
</protein>
<keyword evidence="2" id="KW-0378">Hydrolase</keyword>
<keyword evidence="3" id="KW-0175">Coiled coil</keyword>
<dbReference type="STRING" id="656519.Halsa_2170"/>
<dbReference type="InterPro" id="IPR025662">
    <property type="entry name" value="Sigma_54_int_dom_ATP-bd_1"/>
</dbReference>
<dbReference type="PANTHER" id="PTHR10046">
    <property type="entry name" value="ATP DEPENDENT LON PROTEASE FAMILY MEMBER"/>
    <property type="match status" value="1"/>
</dbReference>
<comment type="catalytic activity">
    <reaction evidence="2">
        <text>Hydrolysis of proteins in presence of ATP.</text>
        <dbReference type="EC" id="3.4.21.53"/>
    </reaction>
</comment>
<dbReference type="Pfam" id="PF13654">
    <property type="entry name" value="AAA_32"/>
    <property type="match status" value="1"/>
</dbReference>
<evidence type="ECO:0000313" key="7">
    <source>
        <dbReference type="Proteomes" id="UP000007434"/>
    </source>
</evidence>
<keyword evidence="1 2" id="KW-0645">Protease</keyword>
<feature type="region of interest" description="Disordered" evidence="4">
    <location>
        <begin position="783"/>
        <end position="814"/>
    </location>
</feature>
<dbReference type="Pfam" id="PF20437">
    <property type="entry name" value="LonC_helical"/>
    <property type="match status" value="1"/>
</dbReference>
<keyword evidence="2" id="KW-0720">Serine protease</keyword>
<dbReference type="EMBL" id="CP002304">
    <property type="protein sequence ID" value="ADQ15584.1"/>
    <property type="molecule type" value="Genomic_DNA"/>
</dbReference>
<evidence type="ECO:0000259" key="5">
    <source>
        <dbReference type="PROSITE" id="PS51786"/>
    </source>
</evidence>
<dbReference type="EC" id="3.4.21.53" evidence="2"/>
<dbReference type="eggNOG" id="COG1067">
    <property type="taxonomic scope" value="Bacteria"/>
</dbReference>
<dbReference type="GO" id="GO:0030163">
    <property type="term" value="P:protein catabolic process"/>
    <property type="evidence" value="ECO:0007669"/>
    <property type="project" value="InterPro"/>
</dbReference>
<dbReference type="GO" id="GO:0004252">
    <property type="term" value="F:serine-type endopeptidase activity"/>
    <property type="evidence" value="ECO:0007669"/>
    <property type="project" value="UniProtKB-UniRule"/>
</dbReference>
<dbReference type="PRINTS" id="PR00830">
    <property type="entry name" value="ENDOLAPTASE"/>
</dbReference>
<dbReference type="Gene3D" id="3.40.50.300">
    <property type="entry name" value="P-loop containing nucleotide triphosphate hydrolases"/>
    <property type="match status" value="2"/>
</dbReference>
<evidence type="ECO:0000256" key="2">
    <source>
        <dbReference type="PROSITE-ProRule" id="PRU01122"/>
    </source>
</evidence>
<dbReference type="PROSITE" id="PS51786">
    <property type="entry name" value="LON_PROTEOLYTIC"/>
    <property type="match status" value="1"/>
</dbReference>
<proteinExistence type="inferred from homology"/>
<dbReference type="Pfam" id="PF05362">
    <property type="entry name" value="Lon_C"/>
    <property type="match status" value="1"/>
</dbReference>
<dbReference type="AlphaFoldDB" id="E4RK14"/>
<feature type="active site" evidence="2">
    <location>
        <position position="658"/>
    </location>
</feature>
<dbReference type="InterPro" id="IPR027417">
    <property type="entry name" value="P-loop_NTPase"/>
</dbReference>
<comment type="similarity">
    <text evidence="2">Belongs to the peptidase S16 family.</text>
</comment>
<sequence length="814" mass="92875">MDKYKIPISKLDYSYKESELNFASTEELSPIDEKIVGQNRAAKSLGFGMRVEKKGYNIFMAGESGTGKSTYAENIAEERSAEMEKPPDILYVYNFSESEKPRVMKVEAGTGSELKIDMEKIVEELKEEIPRAFEGEEYDKERKEIINEYQPKSNKIMKEFEESAKEKGFMLQNTSQGLVPVPVDENGEPLSREDFQEMDEDKREKIREISQEIQNEISQVMREIRSIKEKAQEELSALEKKIGLSVVQPIICHLEEKYNESEVILEYLQEVQEDIVDHIDRFRNDDEESKKRSFMPIQRDEDGDFFNRYKINVFVNNSKTEGAPVIYEKNPTYYNLFGKIEGRSQFGTITTNFTMIKSGSLHRANGGFLILHAKDLLRNPFCWDTLKRALINQEITVENIGEQYRSVPIITLKPEAVELDLKIIMIGTPYIYYLLYNFDEEFSELFKIKADFDTVMERNKENIDRFADFISSVINRYEIREFTAGAVAAMIDFSSRLTGDREKLSTKFNEIIEILFEADVWADQAGEARVKARSVRKAIEEKEIRANLLEEKVQEQIDRDHLLLDVSGKEVGQINGLSVHQAGNYTFGRPARITARTYLGKEGVINIEREAKMSGRIHSKGVMILTGYLGGKYAQDYPLSLTASVAFEQSYGGVDGDSATCAEVVALLSSLSEIPVRQDIAITGSMNQKGVVQPIGGVNEKIEGFFKVCESKGLTGKQGVIIPRRNLDNLMLDDDIIEAVRNDIFQIYIVEDIDEILEIMLGEKAETVHSAVQDKLQRYAELEADNYSADSETENEENEKENGKEDNDDEEEIE</sequence>
<dbReference type="KEGG" id="has:Halsa_2170"/>
<dbReference type="OrthoDB" id="9758568at2"/>
<reference evidence="6 7" key="2">
    <citation type="journal article" date="2011" name="J. Bacteriol.">
        <title>Complete Genome Sequence of the Haloalkaliphilic, Hydrogen Producing Halanaerobium hydrogenoformans.</title>
        <authorList>
            <person name="Brown S.D."/>
            <person name="Begemann M.B."/>
            <person name="Mormile M.R."/>
            <person name="Wall J.D."/>
            <person name="Han C.S."/>
            <person name="Goodwin L.A."/>
            <person name="Pitluck S."/>
            <person name="Land M.L."/>
            <person name="Hauser L.J."/>
            <person name="Elias D.A."/>
        </authorList>
    </citation>
    <scope>NUCLEOTIDE SEQUENCE [LARGE SCALE GENOMIC DNA]</scope>
    <source>
        <strain evidence="7">sapolanicus</strain>
    </source>
</reference>
<organism evidence="6 7">
    <name type="scientific">Halanaerobium hydrogeniformans</name>
    <name type="common">Halanaerobium sp. (strain sapolanicus)</name>
    <dbReference type="NCBI Taxonomy" id="656519"/>
    <lineage>
        <taxon>Bacteria</taxon>
        <taxon>Bacillati</taxon>
        <taxon>Bacillota</taxon>
        <taxon>Clostridia</taxon>
        <taxon>Halanaerobiales</taxon>
        <taxon>Halanaerobiaceae</taxon>
        <taxon>Halanaerobium</taxon>
    </lineage>
</organism>